<keyword evidence="2" id="KW-1185">Reference proteome</keyword>
<comment type="caution">
    <text evidence="1">The sequence shown here is derived from an EMBL/GenBank/DDBJ whole genome shotgun (WGS) entry which is preliminary data.</text>
</comment>
<evidence type="ECO:0000313" key="1">
    <source>
        <dbReference type="EMBL" id="KAK8763385.1"/>
    </source>
</evidence>
<proteinExistence type="predicted"/>
<organism evidence="1 2">
    <name type="scientific">Amblyomma americanum</name>
    <name type="common">Lone star tick</name>
    <dbReference type="NCBI Taxonomy" id="6943"/>
    <lineage>
        <taxon>Eukaryota</taxon>
        <taxon>Metazoa</taxon>
        <taxon>Ecdysozoa</taxon>
        <taxon>Arthropoda</taxon>
        <taxon>Chelicerata</taxon>
        <taxon>Arachnida</taxon>
        <taxon>Acari</taxon>
        <taxon>Parasitiformes</taxon>
        <taxon>Ixodida</taxon>
        <taxon>Ixodoidea</taxon>
        <taxon>Ixodidae</taxon>
        <taxon>Amblyomminae</taxon>
        <taxon>Amblyomma</taxon>
    </lineage>
</organism>
<gene>
    <name evidence="1" type="ORF">V5799_034013</name>
</gene>
<name>A0AAQ4DLP5_AMBAM</name>
<dbReference type="Proteomes" id="UP001321473">
    <property type="component" value="Unassembled WGS sequence"/>
</dbReference>
<dbReference type="AlphaFoldDB" id="A0AAQ4DLP5"/>
<evidence type="ECO:0000313" key="2">
    <source>
        <dbReference type="Proteomes" id="UP001321473"/>
    </source>
</evidence>
<reference evidence="1 2" key="1">
    <citation type="journal article" date="2023" name="Arcadia Sci">
        <title>De novo assembly of a long-read Amblyomma americanum tick genome.</title>
        <authorList>
            <person name="Chou S."/>
            <person name="Poskanzer K.E."/>
            <person name="Rollins M."/>
            <person name="Thuy-Boun P.S."/>
        </authorList>
    </citation>
    <scope>NUCLEOTIDE SEQUENCE [LARGE SCALE GENOMIC DNA]</scope>
    <source>
        <strain evidence="1">F_SG_1</strain>
        <tissue evidence="1">Salivary glands</tissue>
    </source>
</reference>
<protein>
    <submittedName>
        <fullName evidence="1">Uncharacterized protein</fullName>
    </submittedName>
</protein>
<accession>A0AAQ4DLP5</accession>
<sequence>MDKERKSTEKTSSKKLVKRTISKACRYVSLGALCSSPVLLTSFPTEPNMATSHRSAWSSWTEPVTWSHAAQMYI</sequence>
<dbReference type="EMBL" id="JARKHS020029356">
    <property type="protein sequence ID" value="KAK8763385.1"/>
    <property type="molecule type" value="Genomic_DNA"/>
</dbReference>